<dbReference type="InterPro" id="IPR010036">
    <property type="entry name" value="MDP_1_eu_arc"/>
</dbReference>
<dbReference type="Pfam" id="PF12689">
    <property type="entry name" value="Acid_PPase"/>
    <property type="match status" value="1"/>
</dbReference>
<dbReference type="SFLD" id="SFLDG01131">
    <property type="entry name" value="C1.5.2:_MDP_Like"/>
    <property type="match status" value="1"/>
</dbReference>
<name>L1IT04_GUITC</name>
<evidence type="ECO:0008006" key="4">
    <source>
        <dbReference type="Google" id="ProtNLM"/>
    </source>
</evidence>
<gene>
    <name evidence="1" type="ORF">GUITHDRAFT_143640</name>
</gene>
<dbReference type="OMA" id="MLFFDNQ"/>
<proteinExistence type="predicted"/>
<protein>
    <recommendedName>
        <fullName evidence="4">Magnesium-dependent phosphatase-1</fullName>
    </recommendedName>
</protein>
<keyword evidence="3" id="KW-1185">Reference proteome</keyword>
<reference evidence="2" key="3">
    <citation type="submission" date="2016-03" db="UniProtKB">
        <authorList>
            <consortium name="EnsemblProtists"/>
        </authorList>
    </citation>
    <scope>IDENTIFICATION</scope>
</reference>
<dbReference type="KEGG" id="gtt:GUITHDRAFT_143640"/>
<sequence length="181" mass="20675">MAADKQEVLPKVVAFDLDATLWYPEMYQLWGGGSPFKKNNDKTLTDRSGTRCYLMGNTAEILREIKTSPRWKGAKIAYCSCTDEPTWADECMRLFEIGDGMTLESVVDIKEIFKSSKSTHFRNIHKKTGIPYEDMIFFDNEAHNCHTVAPLGVTCIHTPRGMTEEVWKNGLRQFAKNRGKK</sequence>
<evidence type="ECO:0000313" key="2">
    <source>
        <dbReference type="EnsemblProtists" id="EKX39232"/>
    </source>
</evidence>
<evidence type="ECO:0000313" key="1">
    <source>
        <dbReference type="EMBL" id="EKX39232.1"/>
    </source>
</evidence>
<dbReference type="PANTHER" id="PTHR17901:SF14">
    <property type="entry name" value="MAGNESIUM-DEPENDENT PHOSPHATASE 1"/>
    <property type="match status" value="1"/>
</dbReference>
<organism evidence="1">
    <name type="scientific">Guillardia theta (strain CCMP2712)</name>
    <name type="common">Cryptophyte</name>
    <dbReference type="NCBI Taxonomy" id="905079"/>
    <lineage>
        <taxon>Eukaryota</taxon>
        <taxon>Cryptophyceae</taxon>
        <taxon>Pyrenomonadales</taxon>
        <taxon>Geminigeraceae</taxon>
        <taxon>Guillardia</taxon>
    </lineage>
</organism>
<dbReference type="RefSeq" id="XP_005826212.1">
    <property type="nucleotide sequence ID" value="XM_005826155.1"/>
</dbReference>
<dbReference type="EMBL" id="JH993041">
    <property type="protein sequence ID" value="EKX39232.1"/>
    <property type="molecule type" value="Genomic_DNA"/>
</dbReference>
<dbReference type="eggNOG" id="KOG4549">
    <property type="taxonomic scope" value="Eukaryota"/>
</dbReference>
<dbReference type="Gene3D" id="3.40.50.1000">
    <property type="entry name" value="HAD superfamily/HAD-like"/>
    <property type="match status" value="1"/>
</dbReference>
<dbReference type="EnsemblProtists" id="EKX39232">
    <property type="protein sequence ID" value="EKX39232"/>
    <property type="gene ID" value="GUITHDRAFT_143640"/>
</dbReference>
<dbReference type="HOGENOM" id="CLU_071162_1_0_1"/>
<dbReference type="AlphaFoldDB" id="L1IT04"/>
<dbReference type="GeneID" id="17295955"/>
<dbReference type="SFLD" id="SFLDS00003">
    <property type="entry name" value="Haloacid_Dehalogenase"/>
    <property type="match status" value="1"/>
</dbReference>
<dbReference type="PANTHER" id="PTHR17901">
    <property type="entry name" value="MAGNESIUM-DEPENDENT PHOSPHATASE 1 MDP1"/>
    <property type="match status" value="1"/>
</dbReference>
<dbReference type="SUPFAM" id="SSF56784">
    <property type="entry name" value="HAD-like"/>
    <property type="match status" value="1"/>
</dbReference>
<reference evidence="3" key="2">
    <citation type="submission" date="2012-11" db="EMBL/GenBank/DDBJ databases">
        <authorList>
            <person name="Kuo A."/>
            <person name="Curtis B.A."/>
            <person name="Tanifuji G."/>
            <person name="Burki F."/>
            <person name="Gruber A."/>
            <person name="Irimia M."/>
            <person name="Maruyama S."/>
            <person name="Arias M.C."/>
            <person name="Ball S.G."/>
            <person name="Gile G.H."/>
            <person name="Hirakawa Y."/>
            <person name="Hopkins J.F."/>
            <person name="Rensing S.A."/>
            <person name="Schmutz J."/>
            <person name="Symeonidi A."/>
            <person name="Elias M."/>
            <person name="Eveleigh R.J."/>
            <person name="Herman E.K."/>
            <person name="Klute M.J."/>
            <person name="Nakayama T."/>
            <person name="Obornik M."/>
            <person name="Reyes-Prieto A."/>
            <person name="Armbrust E.V."/>
            <person name="Aves S.J."/>
            <person name="Beiko R.G."/>
            <person name="Coutinho P."/>
            <person name="Dacks J.B."/>
            <person name="Durnford D.G."/>
            <person name="Fast N.M."/>
            <person name="Green B.R."/>
            <person name="Grisdale C."/>
            <person name="Hempe F."/>
            <person name="Henrissat B."/>
            <person name="Hoppner M.P."/>
            <person name="Ishida K.-I."/>
            <person name="Kim E."/>
            <person name="Koreny L."/>
            <person name="Kroth P.G."/>
            <person name="Liu Y."/>
            <person name="Malik S.-B."/>
            <person name="Maier U.G."/>
            <person name="McRose D."/>
            <person name="Mock T."/>
            <person name="Neilson J.A."/>
            <person name="Onodera N.T."/>
            <person name="Poole A.M."/>
            <person name="Pritham E.J."/>
            <person name="Richards T.A."/>
            <person name="Rocap G."/>
            <person name="Roy S.W."/>
            <person name="Sarai C."/>
            <person name="Schaack S."/>
            <person name="Shirato S."/>
            <person name="Slamovits C.H."/>
            <person name="Spencer D.F."/>
            <person name="Suzuki S."/>
            <person name="Worden A.Z."/>
            <person name="Zauner S."/>
            <person name="Barry K."/>
            <person name="Bell C."/>
            <person name="Bharti A.K."/>
            <person name="Crow J.A."/>
            <person name="Grimwood J."/>
            <person name="Kramer R."/>
            <person name="Lindquist E."/>
            <person name="Lucas S."/>
            <person name="Salamov A."/>
            <person name="McFadden G.I."/>
            <person name="Lane C.E."/>
            <person name="Keeling P.J."/>
            <person name="Gray M.W."/>
            <person name="Grigoriev I.V."/>
            <person name="Archibald J.M."/>
        </authorList>
    </citation>
    <scope>NUCLEOTIDE SEQUENCE</scope>
    <source>
        <strain evidence="3">CCMP2712</strain>
    </source>
</reference>
<evidence type="ECO:0000313" key="3">
    <source>
        <dbReference type="Proteomes" id="UP000011087"/>
    </source>
</evidence>
<dbReference type="InterPro" id="IPR023214">
    <property type="entry name" value="HAD_sf"/>
</dbReference>
<dbReference type="InterPro" id="IPR010033">
    <property type="entry name" value="HAD_SF_ppase_IIIC"/>
</dbReference>
<dbReference type="STRING" id="905079.L1IT04"/>
<dbReference type="SFLD" id="SFLDG01129">
    <property type="entry name" value="C1.5:_HAD__Beta-PGM__Phosphata"/>
    <property type="match status" value="1"/>
</dbReference>
<dbReference type="PaxDb" id="55529-EKX39232"/>
<dbReference type="NCBIfam" id="TIGR01685">
    <property type="entry name" value="MDP-1"/>
    <property type="match status" value="1"/>
</dbReference>
<dbReference type="GO" id="GO:0003993">
    <property type="term" value="F:acid phosphatase activity"/>
    <property type="evidence" value="ECO:0007669"/>
    <property type="project" value="TreeGrafter"/>
</dbReference>
<dbReference type="Proteomes" id="UP000011087">
    <property type="component" value="Unassembled WGS sequence"/>
</dbReference>
<accession>L1IT04</accession>
<dbReference type="NCBIfam" id="TIGR01681">
    <property type="entry name" value="HAD-SF-IIIC"/>
    <property type="match status" value="1"/>
</dbReference>
<dbReference type="OrthoDB" id="2865258at2759"/>
<reference evidence="1 3" key="1">
    <citation type="journal article" date="2012" name="Nature">
        <title>Algal genomes reveal evolutionary mosaicism and the fate of nucleomorphs.</title>
        <authorList>
            <consortium name="DOE Joint Genome Institute"/>
            <person name="Curtis B.A."/>
            <person name="Tanifuji G."/>
            <person name="Burki F."/>
            <person name="Gruber A."/>
            <person name="Irimia M."/>
            <person name="Maruyama S."/>
            <person name="Arias M.C."/>
            <person name="Ball S.G."/>
            <person name="Gile G.H."/>
            <person name="Hirakawa Y."/>
            <person name="Hopkins J.F."/>
            <person name="Kuo A."/>
            <person name="Rensing S.A."/>
            <person name="Schmutz J."/>
            <person name="Symeonidi A."/>
            <person name="Elias M."/>
            <person name="Eveleigh R.J."/>
            <person name="Herman E.K."/>
            <person name="Klute M.J."/>
            <person name="Nakayama T."/>
            <person name="Obornik M."/>
            <person name="Reyes-Prieto A."/>
            <person name="Armbrust E.V."/>
            <person name="Aves S.J."/>
            <person name="Beiko R.G."/>
            <person name="Coutinho P."/>
            <person name="Dacks J.B."/>
            <person name="Durnford D.G."/>
            <person name="Fast N.M."/>
            <person name="Green B.R."/>
            <person name="Grisdale C.J."/>
            <person name="Hempel F."/>
            <person name="Henrissat B."/>
            <person name="Hoppner M.P."/>
            <person name="Ishida K."/>
            <person name="Kim E."/>
            <person name="Koreny L."/>
            <person name="Kroth P.G."/>
            <person name="Liu Y."/>
            <person name="Malik S.B."/>
            <person name="Maier U.G."/>
            <person name="McRose D."/>
            <person name="Mock T."/>
            <person name="Neilson J.A."/>
            <person name="Onodera N.T."/>
            <person name="Poole A.M."/>
            <person name="Pritham E.J."/>
            <person name="Richards T.A."/>
            <person name="Rocap G."/>
            <person name="Roy S.W."/>
            <person name="Sarai C."/>
            <person name="Schaack S."/>
            <person name="Shirato S."/>
            <person name="Slamovits C.H."/>
            <person name="Spencer D.F."/>
            <person name="Suzuki S."/>
            <person name="Worden A.Z."/>
            <person name="Zauner S."/>
            <person name="Barry K."/>
            <person name="Bell C."/>
            <person name="Bharti A.K."/>
            <person name="Crow J.A."/>
            <person name="Grimwood J."/>
            <person name="Kramer R."/>
            <person name="Lindquist E."/>
            <person name="Lucas S."/>
            <person name="Salamov A."/>
            <person name="McFadden G.I."/>
            <person name="Lane C.E."/>
            <person name="Keeling P.J."/>
            <person name="Gray M.W."/>
            <person name="Grigoriev I.V."/>
            <person name="Archibald J.M."/>
        </authorList>
    </citation>
    <scope>NUCLEOTIDE SEQUENCE</scope>
    <source>
        <strain evidence="1 3">CCMP2712</strain>
    </source>
</reference>
<dbReference type="InterPro" id="IPR036412">
    <property type="entry name" value="HAD-like_sf"/>
</dbReference>